<dbReference type="InterPro" id="IPR017438">
    <property type="entry name" value="ATP-NAD_kinase_N"/>
</dbReference>
<dbReference type="GO" id="GO:0005758">
    <property type="term" value="C:mitochondrial intermembrane space"/>
    <property type="evidence" value="ECO:0007669"/>
    <property type="project" value="UniProtKB-SubCell"/>
</dbReference>
<evidence type="ECO:0000256" key="17">
    <source>
        <dbReference type="ARBA" id="ARBA00024505"/>
    </source>
</evidence>
<dbReference type="EC" id="2.7.1.94" evidence="23"/>
<dbReference type="InterPro" id="IPR016064">
    <property type="entry name" value="NAD/diacylglycerol_kinase_sf"/>
</dbReference>
<proteinExistence type="inferred from homology"/>
<evidence type="ECO:0000256" key="21">
    <source>
        <dbReference type="ARBA" id="ARBA00025749"/>
    </source>
</evidence>
<dbReference type="SUPFAM" id="SSF111331">
    <property type="entry name" value="NAD kinase/diacylglycerol kinase-like"/>
    <property type="match status" value="1"/>
</dbReference>
<feature type="domain" description="DAGKc" evidence="30">
    <location>
        <begin position="62"/>
        <end position="203"/>
    </location>
</feature>
<evidence type="ECO:0000313" key="32">
    <source>
        <dbReference type="Proteomes" id="UP000648187"/>
    </source>
</evidence>
<evidence type="ECO:0000256" key="25">
    <source>
        <dbReference type="ARBA" id="ARBA00030553"/>
    </source>
</evidence>
<evidence type="ECO:0000256" key="27">
    <source>
        <dbReference type="ARBA" id="ARBA00048034"/>
    </source>
</evidence>
<comment type="catalytic activity">
    <reaction evidence="29">
        <text>N-(hexanoyl)sphing-4-enine + ATP = N-hexanoylsphing-4-enine 1-phosphate + ADP + H(+)</text>
        <dbReference type="Rhea" id="RHEA:43312"/>
        <dbReference type="ChEBI" id="CHEBI:15378"/>
        <dbReference type="ChEBI" id="CHEBI:30616"/>
        <dbReference type="ChEBI" id="CHEBI:63867"/>
        <dbReference type="ChEBI" id="CHEBI:82959"/>
        <dbReference type="ChEBI" id="CHEBI:456216"/>
    </reaction>
    <physiologicalReaction direction="left-to-right" evidence="29">
        <dbReference type="Rhea" id="RHEA:43313"/>
    </physiologicalReaction>
</comment>
<keyword evidence="11" id="KW-0443">Lipid metabolism</keyword>
<dbReference type="GO" id="GO:0001729">
    <property type="term" value="F:ceramide kinase activity"/>
    <property type="evidence" value="ECO:0007669"/>
    <property type="project" value="UniProtKB-EC"/>
</dbReference>
<dbReference type="UniPathway" id="UPA00230"/>
<dbReference type="AlphaFoldDB" id="A0A835L543"/>
<reference evidence="31" key="1">
    <citation type="submission" date="2020-08" db="EMBL/GenBank/DDBJ databases">
        <title>Spodoptera exigua strain:BAW_Kor-Di-RS1 Genome sequencing and assembly.</title>
        <authorList>
            <person name="Kim J."/>
            <person name="Nam H.Y."/>
            <person name="Kwon M."/>
            <person name="Choi J.H."/>
            <person name="Cho S.R."/>
            <person name="Kim G.-H."/>
        </authorList>
    </citation>
    <scope>NUCLEOTIDE SEQUENCE</scope>
    <source>
        <strain evidence="31">BAW_Kor-Di-RS1</strain>
        <tissue evidence="31">Whole-body</tissue>
    </source>
</reference>
<dbReference type="PANTHER" id="PTHR12358">
    <property type="entry name" value="SPHINGOSINE KINASE"/>
    <property type="match status" value="1"/>
</dbReference>
<protein>
    <recommendedName>
        <fullName evidence="24">Acylglycerol kinase, mitochondrial</fullName>
        <ecNumber evidence="5">2.7.1.107</ecNumber>
        <ecNumber evidence="22">2.7.1.138</ecNumber>
        <ecNumber evidence="23">2.7.1.94</ecNumber>
    </recommendedName>
    <alternativeName>
        <fullName evidence="25">Multiple substrate lipid kinase</fullName>
    </alternativeName>
</protein>
<comment type="catalytic activity">
    <reaction evidence="16">
        <text>1-(5Z,8Z,11Z,14Z-eicosatetraenoyl)-sn-glycerol + ATP = 1-(5Z,8Z,11Z,14Z-eicosatetraenoyl)-sn-glycero-3-phosphate + ADP + H(+)</text>
        <dbReference type="Rhea" id="RHEA:43328"/>
        <dbReference type="ChEBI" id="CHEBI:15378"/>
        <dbReference type="ChEBI" id="CHEBI:30616"/>
        <dbReference type="ChEBI" id="CHEBI:34071"/>
        <dbReference type="ChEBI" id="CHEBI:74938"/>
        <dbReference type="ChEBI" id="CHEBI:456216"/>
    </reaction>
    <physiologicalReaction direction="left-to-right" evidence="16">
        <dbReference type="Rhea" id="RHEA:43329"/>
    </physiologicalReaction>
</comment>
<comment type="pathway">
    <text evidence="4">Lipid metabolism; glycerolipid metabolism.</text>
</comment>
<evidence type="ECO:0000256" key="8">
    <source>
        <dbReference type="ARBA" id="ARBA00022777"/>
    </source>
</evidence>
<evidence type="ECO:0000256" key="29">
    <source>
        <dbReference type="ARBA" id="ARBA00048876"/>
    </source>
</evidence>
<comment type="similarity">
    <text evidence="21">Belongs to the AGK family.</text>
</comment>
<evidence type="ECO:0000256" key="5">
    <source>
        <dbReference type="ARBA" id="ARBA00012133"/>
    </source>
</evidence>
<name>A0A835L543_SPOEX</name>
<dbReference type="SMART" id="SM00046">
    <property type="entry name" value="DAGKc"/>
    <property type="match status" value="1"/>
</dbReference>
<dbReference type="PANTHER" id="PTHR12358:SF31">
    <property type="entry name" value="ACYLGLYCEROL KINASE, MITOCHONDRIAL"/>
    <property type="match status" value="1"/>
</dbReference>
<comment type="caution">
    <text evidence="31">The sequence shown here is derived from an EMBL/GenBank/DDBJ whole genome shotgun (WGS) entry which is preliminary data.</text>
</comment>
<evidence type="ECO:0000256" key="13">
    <source>
        <dbReference type="ARBA" id="ARBA00023136"/>
    </source>
</evidence>
<dbReference type="InterPro" id="IPR045579">
    <property type="entry name" value="AGK_C"/>
</dbReference>
<keyword evidence="9" id="KW-0999">Mitochondrion inner membrane</keyword>
<dbReference type="Gene3D" id="3.40.50.10330">
    <property type="entry name" value="Probable inorganic polyphosphate/atp-NAD kinase, domain 1"/>
    <property type="match status" value="1"/>
</dbReference>
<dbReference type="GO" id="GO:0046513">
    <property type="term" value="P:ceramide biosynthetic process"/>
    <property type="evidence" value="ECO:0007669"/>
    <property type="project" value="TreeGrafter"/>
</dbReference>
<dbReference type="InterPro" id="IPR050187">
    <property type="entry name" value="Lipid_Phosphate_FormReg"/>
</dbReference>
<evidence type="ECO:0000256" key="11">
    <source>
        <dbReference type="ARBA" id="ARBA00023098"/>
    </source>
</evidence>
<evidence type="ECO:0000256" key="23">
    <source>
        <dbReference type="ARBA" id="ARBA00026098"/>
    </source>
</evidence>
<comment type="catalytic activity">
    <reaction evidence="20">
        <text>1-hexadecanoyl-sn-glycerol + ATP = 1-hexadecanoyl-sn-glycero-3-phosphate + ADP + H(+)</text>
        <dbReference type="Rhea" id="RHEA:43308"/>
        <dbReference type="ChEBI" id="CHEBI:15378"/>
        <dbReference type="ChEBI" id="CHEBI:30616"/>
        <dbReference type="ChEBI" id="CHEBI:57518"/>
        <dbReference type="ChEBI" id="CHEBI:75542"/>
        <dbReference type="ChEBI" id="CHEBI:456216"/>
    </reaction>
    <physiologicalReaction direction="left-to-right" evidence="20">
        <dbReference type="Rhea" id="RHEA:43309"/>
    </physiologicalReaction>
</comment>
<dbReference type="InterPro" id="IPR001206">
    <property type="entry name" value="Diacylglycerol_kinase_cat_dom"/>
</dbReference>
<evidence type="ECO:0000256" key="19">
    <source>
        <dbReference type="ARBA" id="ARBA00024556"/>
    </source>
</evidence>
<dbReference type="GO" id="GO:0046512">
    <property type="term" value="P:sphingosine biosynthetic process"/>
    <property type="evidence" value="ECO:0007669"/>
    <property type="project" value="TreeGrafter"/>
</dbReference>
<dbReference type="Pfam" id="PF00781">
    <property type="entry name" value="DAGK_cat"/>
    <property type="match status" value="1"/>
</dbReference>
<dbReference type="GO" id="GO:0005524">
    <property type="term" value="F:ATP binding"/>
    <property type="evidence" value="ECO:0007669"/>
    <property type="project" value="UniProtKB-KW"/>
</dbReference>
<evidence type="ECO:0000256" key="20">
    <source>
        <dbReference type="ARBA" id="ARBA00024636"/>
    </source>
</evidence>
<dbReference type="Proteomes" id="UP000648187">
    <property type="component" value="Unassembled WGS sequence"/>
</dbReference>
<evidence type="ECO:0000259" key="30">
    <source>
        <dbReference type="PROSITE" id="PS50146"/>
    </source>
</evidence>
<dbReference type="GO" id="GO:0004143">
    <property type="term" value="F:ATP-dependent diacylglycerol kinase activity"/>
    <property type="evidence" value="ECO:0007669"/>
    <property type="project" value="UniProtKB-EC"/>
</dbReference>
<evidence type="ECO:0000256" key="16">
    <source>
        <dbReference type="ARBA" id="ARBA00024483"/>
    </source>
</evidence>
<evidence type="ECO:0000256" key="22">
    <source>
        <dbReference type="ARBA" id="ARBA00026096"/>
    </source>
</evidence>
<dbReference type="PROSITE" id="PS50146">
    <property type="entry name" value="DAGK"/>
    <property type="match status" value="1"/>
</dbReference>
<dbReference type="Pfam" id="PF19712">
    <property type="entry name" value="AGK_C"/>
    <property type="match status" value="1"/>
</dbReference>
<keyword evidence="7" id="KW-0547">Nucleotide-binding</keyword>
<evidence type="ECO:0000256" key="14">
    <source>
        <dbReference type="ARBA" id="ARBA00023371"/>
    </source>
</evidence>
<organism evidence="31 32">
    <name type="scientific">Spodoptera exigua</name>
    <name type="common">Beet armyworm</name>
    <name type="synonym">Noctua fulgens</name>
    <dbReference type="NCBI Taxonomy" id="7107"/>
    <lineage>
        <taxon>Eukaryota</taxon>
        <taxon>Metazoa</taxon>
        <taxon>Ecdysozoa</taxon>
        <taxon>Arthropoda</taxon>
        <taxon>Hexapoda</taxon>
        <taxon>Insecta</taxon>
        <taxon>Pterygota</taxon>
        <taxon>Neoptera</taxon>
        <taxon>Endopterygota</taxon>
        <taxon>Lepidoptera</taxon>
        <taxon>Glossata</taxon>
        <taxon>Ditrysia</taxon>
        <taxon>Noctuoidea</taxon>
        <taxon>Noctuidae</taxon>
        <taxon>Amphipyrinae</taxon>
        <taxon>Spodoptera</taxon>
    </lineage>
</organism>
<dbReference type="GO" id="GO:0047620">
    <property type="term" value="F:acylglycerol kinase activity"/>
    <property type="evidence" value="ECO:0007669"/>
    <property type="project" value="UniProtKB-EC"/>
</dbReference>
<sequence>MLAKIINLNKVIRNNWKKSVFGAIAFYYGAMTVKEKYEINLLMRAACKEAAKYGDGMIPIDENPIHVTVILNPVANKRKAKQDFEKYCEPLLHLAGLQVDVIQTSSEGNAKELVETLRGTQAIVIAGGDGTLSESVTGLLRRNDDANRFPLGILPLGRTNTIGNTLFPKGEGVLRVKQLIDASMAIIKGNTVWKDAMKIEPIEEEEDEGVFGKPIYALCSLEWGAFRDVLSKQHKYWLYGSLREYAAYVFNGYKQSLNWDCKGVIKYSPPCDGCSNCIKKRTQVKRKWAFFLPSTTLAEDNNPANLINSKCESTEEVCFKTSDFRIVTPNLQNTQLTPALSIGIGKNNYNYTDFVSEGWDRVRDKSIKNAILARSVMLFPKEHFGSTIIDIDREEYDAKPIKITLLPKVVKLFCSSNEK</sequence>
<gene>
    <name evidence="31" type="ORF">HW555_004774</name>
</gene>
<comment type="catalytic activity">
    <reaction evidence="19">
        <text>2-(5Z,8Z,11Z,14Z-eicosatetraenoyl)-glycerol + ATP = 2-(5Z,8Z,11Z,14Z-eicosatetraenoyl)-sn-glycero-3-phosphate + ADP + H(+)</text>
        <dbReference type="Rhea" id="RHEA:43316"/>
        <dbReference type="ChEBI" id="CHEBI:15378"/>
        <dbReference type="ChEBI" id="CHEBI:30616"/>
        <dbReference type="ChEBI" id="CHEBI:52392"/>
        <dbReference type="ChEBI" id="CHEBI:78209"/>
        <dbReference type="ChEBI" id="CHEBI:456216"/>
    </reaction>
    <physiologicalReaction direction="left-to-right" evidence="19">
        <dbReference type="Rhea" id="RHEA:43317"/>
    </physiologicalReaction>
</comment>
<evidence type="ECO:0000256" key="24">
    <source>
        <dbReference type="ARBA" id="ARBA00026142"/>
    </source>
</evidence>
<comment type="catalytic activity">
    <reaction evidence="27">
        <text>an N-acylsphing-4-enine + ATP = an N-acylsphing-4-enine 1-phosphate + ADP + H(+)</text>
        <dbReference type="Rhea" id="RHEA:17929"/>
        <dbReference type="ChEBI" id="CHEBI:15378"/>
        <dbReference type="ChEBI" id="CHEBI:30616"/>
        <dbReference type="ChEBI" id="CHEBI:52639"/>
        <dbReference type="ChEBI" id="CHEBI:57674"/>
        <dbReference type="ChEBI" id="CHEBI:456216"/>
        <dbReference type="EC" id="2.7.1.138"/>
    </reaction>
    <physiologicalReaction direction="left-to-right" evidence="27">
        <dbReference type="Rhea" id="RHEA:17930"/>
    </physiologicalReaction>
</comment>
<dbReference type="GO" id="GO:0046486">
    <property type="term" value="P:glycerolipid metabolic process"/>
    <property type="evidence" value="ECO:0007669"/>
    <property type="project" value="UniProtKB-UniPathway"/>
</dbReference>
<comment type="catalytic activity">
    <reaction evidence="14">
        <text>1,2-di-(9Z-octadecenoyl)-sn-glycerol + ATP = 1,2-di-(9Z-octadecenoyl)-sn-glycero-3-phosphate + ADP + H(+)</text>
        <dbReference type="Rhea" id="RHEA:40327"/>
        <dbReference type="ChEBI" id="CHEBI:15378"/>
        <dbReference type="ChEBI" id="CHEBI:30616"/>
        <dbReference type="ChEBI" id="CHEBI:52333"/>
        <dbReference type="ChEBI" id="CHEBI:74546"/>
        <dbReference type="ChEBI" id="CHEBI:456216"/>
    </reaction>
    <physiologicalReaction direction="left-to-right" evidence="14">
        <dbReference type="Rhea" id="RHEA:40328"/>
    </physiologicalReaction>
</comment>
<evidence type="ECO:0000256" key="28">
    <source>
        <dbReference type="ARBA" id="ARBA00048663"/>
    </source>
</evidence>
<dbReference type="EC" id="2.7.1.138" evidence="22"/>
<evidence type="ECO:0000256" key="10">
    <source>
        <dbReference type="ARBA" id="ARBA00022840"/>
    </source>
</evidence>
<keyword evidence="13" id="KW-0472">Membrane</keyword>
<evidence type="ECO:0000256" key="4">
    <source>
        <dbReference type="ARBA" id="ARBA00005175"/>
    </source>
</evidence>
<comment type="catalytic activity">
    <reaction evidence="26">
        <text>a 2-acylglycerol + ATP = a 2-acyl-sn-glycerol 3-phosphate + ADP + H(+)</text>
        <dbReference type="Rhea" id="RHEA:39847"/>
        <dbReference type="ChEBI" id="CHEBI:15378"/>
        <dbReference type="ChEBI" id="CHEBI:17389"/>
        <dbReference type="ChEBI" id="CHEBI:30616"/>
        <dbReference type="ChEBI" id="CHEBI:64982"/>
        <dbReference type="ChEBI" id="CHEBI:456216"/>
    </reaction>
    <physiologicalReaction direction="left-to-right" evidence="26">
        <dbReference type="Rhea" id="RHEA:39848"/>
    </physiologicalReaction>
</comment>
<comment type="catalytic activity">
    <reaction evidence="17">
        <text>1-(9Z-octadecenoyl)-sn-glycerol + ATP = 1-(9Z-octadecenoyl)-sn-glycero-3-phosphate + ADP + H(+)</text>
        <dbReference type="Rhea" id="RHEA:41079"/>
        <dbReference type="ChEBI" id="CHEBI:15378"/>
        <dbReference type="ChEBI" id="CHEBI:30616"/>
        <dbReference type="ChEBI" id="CHEBI:74544"/>
        <dbReference type="ChEBI" id="CHEBI:75757"/>
        <dbReference type="ChEBI" id="CHEBI:456216"/>
    </reaction>
    <physiologicalReaction direction="left-to-right" evidence="17">
        <dbReference type="Rhea" id="RHEA:41080"/>
    </physiologicalReaction>
</comment>
<evidence type="ECO:0000256" key="15">
    <source>
        <dbReference type="ARBA" id="ARBA00023411"/>
    </source>
</evidence>
<dbReference type="EC" id="2.7.1.107" evidence="5"/>
<evidence type="ECO:0000256" key="7">
    <source>
        <dbReference type="ARBA" id="ARBA00022741"/>
    </source>
</evidence>
<keyword evidence="12" id="KW-0496">Mitochondrion</keyword>
<keyword evidence="6" id="KW-0808">Transferase</keyword>
<keyword evidence="32" id="KW-1185">Reference proteome</keyword>
<evidence type="ECO:0000256" key="6">
    <source>
        <dbReference type="ARBA" id="ARBA00022679"/>
    </source>
</evidence>
<evidence type="ECO:0000256" key="26">
    <source>
        <dbReference type="ARBA" id="ARBA00044480"/>
    </source>
</evidence>
<evidence type="ECO:0000256" key="9">
    <source>
        <dbReference type="ARBA" id="ARBA00022792"/>
    </source>
</evidence>
<accession>A0A835L543</accession>
<dbReference type="EMBL" id="JACKWZ010000056">
    <property type="protein sequence ID" value="KAF9418344.1"/>
    <property type="molecule type" value="Genomic_DNA"/>
</dbReference>
<keyword evidence="8" id="KW-0418">Kinase</keyword>
<comment type="subcellular location">
    <subcellularLocation>
        <location evidence="3">Mitochondrion inner membrane</location>
        <topology evidence="3">Peripheral membrane protein</topology>
    </subcellularLocation>
    <subcellularLocation>
        <location evidence="2">Mitochondrion intermembrane space</location>
    </subcellularLocation>
</comment>
<evidence type="ECO:0000256" key="18">
    <source>
        <dbReference type="ARBA" id="ARBA00024512"/>
    </source>
</evidence>
<evidence type="ECO:0000313" key="31">
    <source>
        <dbReference type="EMBL" id="KAF9418344.1"/>
    </source>
</evidence>
<evidence type="ECO:0000256" key="1">
    <source>
        <dbReference type="ARBA" id="ARBA00001946"/>
    </source>
</evidence>
<evidence type="ECO:0000256" key="12">
    <source>
        <dbReference type="ARBA" id="ARBA00023128"/>
    </source>
</evidence>
<comment type="catalytic activity">
    <reaction evidence="15">
        <text>a 1,2-diacyl-sn-glycerol + ATP = a 1,2-diacyl-sn-glycero-3-phosphate + ADP + H(+)</text>
        <dbReference type="Rhea" id="RHEA:10272"/>
        <dbReference type="ChEBI" id="CHEBI:15378"/>
        <dbReference type="ChEBI" id="CHEBI:17815"/>
        <dbReference type="ChEBI" id="CHEBI:30616"/>
        <dbReference type="ChEBI" id="CHEBI:58608"/>
        <dbReference type="ChEBI" id="CHEBI:456216"/>
        <dbReference type="EC" id="2.7.1.107"/>
    </reaction>
    <physiologicalReaction direction="left-to-right" evidence="15">
        <dbReference type="Rhea" id="RHEA:10273"/>
    </physiologicalReaction>
</comment>
<comment type="cofactor">
    <cofactor evidence="1">
        <name>Mg(2+)</name>
        <dbReference type="ChEBI" id="CHEBI:18420"/>
    </cofactor>
</comment>
<comment type="catalytic activity">
    <reaction evidence="18">
        <text>a 1-acyl-sn-glycerol + ATP = a 1-acyl-sn-glycero-3-phosphate + ADP + H(+)</text>
        <dbReference type="Rhea" id="RHEA:33747"/>
        <dbReference type="ChEBI" id="CHEBI:15378"/>
        <dbReference type="ChEBI" id="CHEBI:30616"/>
        <dbReference type="ChEBI" id="CHEBI:57970"/>
        <dbReference type="ChEBI" id="CHEBI:64683"/>
        <dbReference type="ChEBI" id="CHEBI:456216"/>
    </reaction>
    <physiologicalReaction direction="left-to-right" evidence="18">
        <dbReference type="Rhea" id="RHEA:33748"/>
    </physiologicalReaction>
</comment>
<keyword evidence="10" id="KW-0067">ATP-binding</keyword>
<comment type="catalytic activity">
    <reaction evidence="28">
        <text>a monoacylglycerol + ATP = a monoacyl-sn-glycero-3-phosphate + ADP + H(+)</text>
        <dbReference type="Rhea" id="RHEA:19293"/>
        <dbReference type="ChEBI" id="CHEBI:15378"/>
        <dbReference type="ChEBI" id="CHEBI:17408"/>
        <dbReference type="ChEBI" id="CHEBI:30616"/>
        <dbReference type="ChEBI" id="CHEBI:77589"/>
        <dbReference type="ChEBI" id="CHEBI:456216"/>
        <dbReference type="EC" id="2.7.1.94"/>
    </reaction>
    <physiologicalReaction direction="left-to-right" evidence="28">
        <dbReference type="Rhea" id="RHEA:19294"/>
    </physiologicalReaction>
</comment>
<evidence type="ECO:0000256" key="2">
    <source>
        <dbReference type="ARBA" id="ARBA00004569"/>
    </source>
</evidence>
<evidence type="ECO:0000256" key="3">
    <source>
        <dbReference type="ARBA" id="ARBA00004637"/>
    </source>
</evidence>
<dbReference type="GO" id="GO:0005743">
    <property type="term" value="C:mitochondrial inner membrane"/>
    <property type="evidence" value="ECO:0007669"/>
    <property type="project" value="UniProtKB-SubCell"/>
</dbReference>